<organism evidence="2 3">
    <name type="scientific">Rhizobium tumorigenes</name>
    <dbReference type="NCBI Taxonomy" id="2041385"/>
    <lineage>
        <taxon>Bacteria</taxon>
        <taxon>Pseudomonadati</taxon>
        <taxon>Pseudomonadota</taxon>
        <taxon>Alphaproteobacteria</taxon>
        <taxon>Hyphomicrobiales</taxon>
        <taxon>Rhizobiaceae</taxon>
        <taxon>Rhizobium/Agrobacterium group</taxon>
        <taxon>Rhizobium</taxon>
    </lineage>
</organism>
<dbReference type="InterPro" id="IPR029052">
    <property type="entry name" value="Metallo-depent_PP-like"/>
</dbReference>
<name>A0AAF1KWQ3_9HYPH</name>
<evidence type="ECO:0000313" key="3">
    <source>
        <dbReference type="Proteomes" id="UP000249499"/>
    </source>
</evidence>
<keyword evidence="2" id="KW-0614">Plasmid</keyword>
<sequence length="257" mass="29111">MKLWVLSDLHLEHAAMPDLAVPHADICVVAGDVMTKGVVPSLEWLDANIAPHMPVVFCAGNHEFYRAFLRESLSDARRWQGSGRVYFLEDSSVTLDGVTFCGSTLWTDFDLLGEDWSDIAQRTAAADLNDYRMVKYGKQPFKPLYPLHTFQKHVVSRRFLEDCVREHGDGKLVFVTHHAPSFRSVEDRFRKDVLSAAYASDMEYLMGGPGGPELWVHGHLHNTSDYMVGSTRVVSNPRGYPREPSYQVFDQTYVVEV</sequence>
<reference evidence="3" key="2">
    <citation type="journal article" date="2023" name="MicrobiologyOpen">
        <title>Genomics of the tumorigenes clade of the family Rhizobiaceae and description of Rhizobium rhododendri sp. nov.</title>
        <authorList>
            <person name="Kuzmanovic N."/>
            <person name="diCenzo G.C."/>
            <person name="Bunk B."/>
            <person name="Sproeer C."/>
            <person name="Fruehling A."/>
            <person name="Neumann-Schaal M."/>
            <person name="Overmann J."/>
            <person name="Smalla K."/>
        </authorList>
    </citation>
    <scope>NUCLEOTIDE SEQUENCE [LARGE SCALE GENOMIC DNA]</scope>
    <source>
        <strain evidence="3">1078</strain>
        <plasmid evidence="3">pRt1078</plasmid>
    </source>
</reference>
<accession>A0AAF1KWQ3</accession>
<dbReference type="RefSeq" id="WP_111221353.1">
    <property type="nucleotide sequence ID" value="NZ_CP117256.1"/>
</dbReference>
<reference evidence="2 3" key="1">
    <citation type="journal article" date="2018" name="Sci. Rep.">
        <title>Rhizobium tumorigenes sp. nov., a novel plant tumorigenic bacterium isolated from cane gall tumors on thornless blackberry.</title>
        <authorList>
            <person name="Kuzmanovi N."/>
            <person name="Smalla K."/>
            <person name="Gronow S."/>
            <person name="PuBawska J."/>
        </authorList>
    </citation>
    <scope>NUCLEOTIDE SEQUENCE [LARGE SCALE GENOMIC DNA]</scope>
    <source>
        <strain evidence="2 3">1078</strain>
    </source>
</reference>
<proteinExistence type="predicted"/>
<evidence type="ECO:0000259" key="1">
    <source>
        <dbReference type="Pfam" id="PF00149"/>
    </source>
</evidence>
<dbReference type="KEGG" id="rtu:PR017_20400"/>
<dbReference type="EMBL" id="CP117256">
    <property type="protein sequence ID" value="WFR97569.1"/>
    <property type="molecule type" value="Genomic_DNA"/>
</dbReference>
<dbReference type="AlphaFoldDB" id="A0AAF1KWQ3"/>
<feature type="domain" description="Calcineurin-like phosphoesterase" evidence="1">
    <location>
        <begin position="1"/>
        <end position="222"/>
    </location>
</feature>
<dbReference type="SUPFAM" id="SSF56300">
    <property type="entry name" value="Metallo-dependent phosphatases"/>
    <property type="match status" value="1"/>
</dbReference>
<dbReference type="Pfam" id="PF00149">
    <property type="entry name" value="Metallophos"/>
    <property type="match status" value="1"/>
</dbReference>
<geneLocation type="plasmid" evidence="2 3">
    <name>pRt1078</name>
</geneLocation>
<dbReference type="InterPro" id="IPR004843">
    <property type="entry name" value="Calcineurin-like_PHP"/>
</dbReference>
<dbReference type="PANTHER" id="PTHR37844:SF2">
    <property type="entry name" value="SER_THR PROTEIN PHOSPHATASE SUPERFAMILY (AFU_ORTHOLOGUE AFUA_1G14840)"/>
    <property type="match status" value="1"/>
</dbReference>
<dbReference type="Proteomes" id="UP000249499">
    <property type="component" value="Plasmid pRt1078"/>
</dbReference>
<evidence type="ECO:0000313" key="2">
    <source>
        <dbReference type="EMBL" id="WFR97569.1"/>
    </source>
</evidence>
<protein>
    <submittedName>
        <fullName evidence="2">Metallophosphoesterase</fullName>
    </submittedName>
</protein>
<dbReference type="Gene3D" id="3.60.21.10">
    <property type="match status" value="1"/>
</dbReference>
<keyword evidence="3" id="KW-1185">Reference proteome</keyword>
<dbReference type="PANTHER" id="PTHR37844">
    <property type="entry name" value="SER/THR PROTEIN PHOSPHATASE SUPERFAMILY (AFU_ORTHOLOGUE AFUA_1G14840)"/>
    <property type="match status" value="1"/>
</dbReference>
<dbReference type="GO" id="GO:0016787">
    <property type="term" value="F:hydrolase activity"/>
    <property type="evidence" value="ECO:0007669"/>
    <property type="project" value="InterPro"/>
</dbReference>
<gene>
    <name evidence="2" type="ORF">PR017_20400</name>
</gene>